<evidence type="ECO:0000256" key="3">
    <source>
        <dbReference type="ARBA" id="ARBA00023125"/>
    </source>
</evidence>
<dbReference type="InterPro" id="IPR027417">
    <property type="entry name" value="P-loop_NTPase"/>
</dbReference>
<dbReference type="EMBL" id="QXTG01000002">
    <property type="protein sequence ID" value="RIX28891.1"/>
    <property type="molecule type" value="Genomic_DNA"/>
</dbReference>
<evidence type="ECO:0000259" key="5">
    <source>
        <dbReference type="Pfam" id="PF17764"/>
    </source>
</evidence>
<dbReference type="OrthoDB" id="3177118at2"/>
<dbReference type="Pfam" id="PF17764">
    <property type="entry name" value="PriA_3primeBD"/>
    <property type="match status" value="1"/>
</dbReference>
<feature type="domain" description="Primosomal protein N' 3' DNA-binding" evidence="5">
    <location>
        <begin position="4"/>
        <end position="95"/>
    </location>
</feature>
<sequence>MPRLDHLFDYRIPAATAAEAVVGARVKVPLRVAGRVADGWIVDVADTSDAPGELSPLDRVVSTAPVLAPEVWRLARTVADRNAGVASDVLRIAVPKRQARVEQRWLAAERTEPAAVEAPGDEVADALLAGRRVATLPTTHLVEVGGQWVGGWAADVATTAAAVAAAGRSVIVAVPDRRDLDQLEAALCAGPAAALVLRIDASRAPAARYRAHLAALEPGPHVLIGNRSAVYAPAAELGAIVVWEEADPFHQEPLAPYAGTRDVALIRQEQSGAGLLLLSSSRSSTVQRLVELGWVESWEPPRGRPEVVLTPDDGRGARIPSAAYRAAQQGLTSGPVLVQVAKPGDAALRALRAGEAPPPIDAGRTAHELGRAFPGVPVVVADGDHVHDAVEGGPRLVIATRGAEPRAPGGYRAVLLLDGARMLLRESLWVAEDCLRWWSSAAMLAAPDAPVHLVGVTGDVATALATWRSADFAARQLRDRRELRFPPAVRLAAATGPVRAVEELVDAWAAVGADLLTRAPEERGERAVVRFPTGAGRRVAAVAKEALLKHGSARRPKPPAPPPPVLRVRFDPHEPF</sequence>
<keyword evidence="3" id="KW-0238">DNA-binding</keyword>
<dbReference type="Gene3D" id="3.40.1440.60">
    <property type="entry name" value="PriA, 3(prime) DNA-binding domain"/>
    <property type="match status" value="1"/>
</dbReference>
<keyword evidence="2" id="KW-0067">ATP-binding</keyword>
<dbReference type="PANTHER" id="PTHR30580:SF0">
    <property type="entry name" value="PRIMOSOMAL PROTEIN N"/>
    <property type="match status" value="1"/>
</dbReference>
<proteinExistence type="predicted"/>
<keyword evidence="1" id="KW-0547">Nucleotide-binding</keyword>
<gene>
    <name evidence="6" type="ORF">D1781_10950</name>
</gene>
<dbReference type="GO" id="GO:0043138">
    <property type="term" value="F:3'-5' DNA helicase activity"/>
    <property type="evidence" value="ECO:0007669"/>
    <property type="project" value="TreeGrafter"/>
</dbReference>
<accession>A0A3A1TZ69</accession>
<evidence type="ECO:0000256" key="1">
    <source>
        <dbReference type="ARBA" id="ARBA00022741"/>
    </source>
</evidence>
<comment type="caution">
    <text evidence="6">The sequence shown here is derived from an EMBL/GenBank/DDBJ whole genome shotgun (WGS) entry which is preliminary data.</text>
</comment>
<dbReference type="GO" id="GO:0006310">
    <property type="term" value="P:DNA recombination"/>
    <property type="evidence" value="ECO:0007669"/>
    <property type="project" value="TreeGrafter"/>
</dbReference>
<dbReference type="InterPro" id="IPR042115">
    <property type="entry name" value="PriA_3primeBD_sf"/>
</dbReference>
<dbReference type="Gene3D" id="3.40.50.300">
    <property type="entry name" value="P-loop containing nucleotide triphosphate hydrolases"/>
    <property type="match status" value="1"/>
</dbReference>
<dbReference type="GO" id="GO:0006270">
    <property type="term" value="P:DNA replication initiation"/>
    <property type="evidence" value="ECO:0007669"/>
    <property type="project" value="TreeGrafter"/>
</dbReference>
<dbReference type="Proteomes" id="UP000265742">
    <property type="component" value="Unassembled WGS sequence"/>
</dbReference>
<evidence type="ECO:0000313" key="7">
    <source>
        <dbReference type="Proteomes" id="UP000265742"/>
    </source>
</evidence>
<dbReference type="PANTHER" id="PTHR30580">
    <property type="entry name" value="PRIMOSOMAL PROTEIN N"/>
    <property type="match status" value="1"/>
</dbReference>
<protein>
    <submittedName>
        <fullName evidence="6">Primosomal protein N</fullName>
    </submittedName>
</protein>
<dbReference type="GO" id="GO:0005524">
    <property type="term" value="F:ATP binding"/>
    <property type="evidence" value="ECO:0007669"/>
    <property type="project" value="UniProtKB-KW"/>
</dbReference>
<keyword evidence="7" id="KW-1185">Reference proteome</keyword>
<evidence type="ECO:0000256" key="4">
    <source>
        <dbReference type="SAM" id="MobiDB-lite"/>
    </source>
</evidence>
<dbReference type="GO" id="GO:0003677">
    <property type="term" value="F:DNA binding"/>
    <property type="evidence" value="ECO:0007669"/>
    <property type="project" value="UniProtKB-KW"/>
</dbReference>
<dbReference type="GO" id="GO:0006302">
    <property type="term" value="P:double-strand break repair"/>
    <property type="evidence" value="ECO:0007669"/>
    <property type="project" value="TreeGrafter"/>
</dbReference>
<name>A0A3A1TZ69_9MICO</name>
<organism evidence="6 7">
    <name type="scientific">Amnibacterium setariae</name>
    <dbReference type="NCBI Taxonomy" id="2306585"/>
    <lineage>
        <taxon>Bacteria</taxon>
        <taxon>Bacillati</taxon>
        <taxon>Actinomycetota</taxon>
        <taxon>Actinomycetes</taxon>
        <taxon>Micrococcales</taxon>
        <taxon>Microbacteriaceae</taxon>
        <taxon>Amnibacterium</taxon>
    </lineage>
</organism>
<reference evidence="7" key="1">
    <citation type="submission" date="2018-09" db="EMBL/GenBank/DDBJ databases">
        <authorList>
            <person name="Kim I."/>
        </authorList>
    </citation>
    <scope>NUCLEOTIDE SEQUENCE [LARGE SCALE GENOMIC DNA]</scope>
    <source>
        <strain evidence="7">DD4a</strain>
    </source>
</reference>
<evidence type="ECO:0000256" key="2">
    <source>
        <dbReference type="ARBA" id="ARBA00022840"/>
    </source>
</evidence>
<feature type="region of interest" description="Disordered" evidence="4">
    <location>
        <begin position="548"/>
        <end position="576"/>
    </location>
</feature>
<dbReference type="InterPro" id="IPR041222">
    <property type="entry name" value="PriA_3primeBD"/>
</dbReference>
<evidence type="ECO:0000313" key="6">
    <source>
        <dbReference type="EMBL" id="RIX28891.1"/>
    </source>
</evidence>
<dbReference type="AlphaFoldDB" id="A0A3A1TZ69"/>